<keyword evidence="2" id="KW-1185">Reference proteome</keyword>
<gene>
    <name evidence="3" type="primary">LOC102202879</name>
</gene>
<reference evidence="3" key="1">
    <citation type="submission" date="2025-08" db="UniProtKB">
        <authorList>
            <consortium name="RefSeq"/>
        </authorList>
    </citation>
    <scope>IDENTIFICATION</scope>
</reference>
<dbReference type="AlphaFoldDB" id="A0A9Y6JFA6"/>
<keyword evidence="1" id="KW-1133">Transmembrane helix</keyword>
<name>A0A9Y6JFA6_9CICH</name>
<organism evidence="2 3">
    <name type="scientific">Pundamilia nyererei</name>
    <dbReference type="NCBI Taxonomy" id="303518"/>
    <lineage>
        <taxon>Eukaryota</taxon>
        <taxon>Metazoa</taxon>
        <taxon>Chordata</taxon>
        <taxon>Craniata</taxon>
        <taxon>Vertebrata</taxon>
        <taxon>Euteleostomi</taxon>
        <taxon>Actinopterygii</taxon>
        <taxon>Neopterygii</taxon>
        <taxon>Teleostei</taxon>
        <taxon>Neoteleostei</taxon>
        <taxon>Acanthomorphata</taxon>
        <taxon>Ovalentaria</taxon>
        <taxon>Cichlomorphae</taxon>
        <taxon>Cichliformes</taxon>
        <taxon>Cichlidae</taxon>
        <taxon>African cichlids</taxon>
        <taxon>Pseudocrenilabrinae</taxon>
        <taxon>Haplochromini</taxon>
        <taxon>Pundamilia</taxon>
    </lineage>
</organism>
<evidence type="ECO:0000313" key="3">
    <source>
        <dbReference type="RefSeq" id="XP_013767207.1"/>
    </source>
</evidence>
<protein>
    <submittedName>
        <fullName evidence="3">Uncharacterized protein LOC102202879 isoform X2</fullName>
    </submittedName>
</protein>
<keyword evidence="1" id="KW-0472">Membrane</keyword>
<dbReference type="GeneID" id="102202879"/>
<keyword evidence="1" id="KW-0812">Transmembrane</keyword>
<feature type="transmembrane region" description="Helical" evidence="1">
    <location>
        <begin position="27"/>
        <end position="47"/>
    </location>
</feature>
<accession>A0A9Y6JFA6</accession>
<evidence type="ECO:0000313" key="2">
    <source>
        <dbReference type="Proteomes" id="UP000695023"/>
    </source>
</evidence>
<evidence type="ECO:0000256" key="1">
    <source>
        <dbReference type="SAM" id="Phobius"/>
    </source>
</evidence>
<dbReference type="RefSeq" id="XP_013767207.1">
    <property type="nucleotide sequence ID" value="XM_013911753.1"/>
</dbReference>
<proteinExistence type="predicted"/>
<sequence>MDMVMGMVMATVMDTTVMDTTVMTMDIMVTGMAMDIMVTGMAMDIMVTTTSINMATSMVIATRKGKSVMGPPAAPAAVTLTRRLLHETHSTWKSS</sequence>
<dbReference type="Proteomes" id="UP000695023">
    <property type="component" value="Unplaced"/>
</dbReference>